<proteinExistence type="inferred from homology"/>
<dbReference type="Pfam" id="PF13382">
    <property type="entry name" value="Adenine_deam_C"/>
    <property type="match status" value="1"/>
</dbReference>
<evidence type="ECO:0000313" key="10">
    <source>
        <dbReference type="Proteomes" id="UP000243507"/>
    </source>
</evidence>
<dbReference type="SUPFAM" id="SSF51338">
    <property type="entry name" value="Composite domain of metallo-dependent hydrolases"/>
    <property type="match status" value="1"/>
</dbReference>
<dbReference type="PANTHER" id="PTHR11113">
    <property type="entry name" value="N-ACETYLGLUCOSAMINE-6-PHOSPHATE DEACETYLASE"/>
    <property type="match status" value="1"/>
</dbReference>
<dbReference type="OrthoDB" id="9775607at2"/>
<dbReference type="InterPro" id="IPR032466">
    <property type="entry name" value="Metal_Hydrolase"/>
</dbReference>
<evidence type="ECO:0000256" key="2">
    <source>
        <dbReference type="ARBA" id="ARBA00012782"/>
    </source>
</evidence>
<gene>
    <name evidence="6" type="primary">ade</name>
    <name evidence="9" type="ORF">CLN94_09270</name>
</gene>
<evidence type="ECO:0000256" key="1">
    <source>
        <dbReference type="ARBA" id="ARBA00006773"/>
    </source>
</evidence>
<feature type="domain" description="Amidohydrolase-related" evidence="7">
    <location>
        <begin position="78"/>
        <end position="366"/>
    </location>
</feature>
<comment type="caution">
    <text evidence="9">The sequence shown here is derived from an EMBL/GenBank/DDBJ whole genome shotgun (WGS) entry which is preliminary data.</text>
</comment>
<protein>
    <recommendedName>
        <fullName evidence="2 6">Adenine deaminase</fullName>
        <shortName evidence="6">Adenase</shortName>
        <shortName evidence="6">Adenine aminase</shortName>
        <ecNumber evidence="2 6">3.5.4.2</ecNumber>
    </recommendedName>
</protein>
<dbReference type="PANTHER" id="PTHR11113:SF2">
    <property type="entry name" value="ADENINE DEAMINASE"/>
    <property type="match status" value="1"/>
</dbReference>
<dbReference type="EC" id="3.5.4.2" evidence="2 6"/>
<organism evidence="9 10">
    <name type="scientific">Pseudothioclava arenosa</name>
    <dbReference type="NCBI Taxonomy" id="1795308"/>
    <lineage>
        <taxon>Bacteria</taxon>
        <taxon>Pseudomonadati</taxon>
        <taxon>Pseudomonadota</taxon>
        <taxon>Alphaproteobacteria</taxon>
        <taxon>Rhodobacterales</taxon>
        <taxon>Paracoccaceae</taxon>
        <taxon>Pseudothioclava</taxon>
    </lineage>
</organism>
<accession>A0A2A4CPR1</accession>
<evidence type="ECO:0000256" key="6">
    <source>
        <dbReference type="HAMAP-Rule" id="MF_01518"/>
    </source>
</evidence>
<evidence type="ECO:0000259" key="8">
    <source>
        <dbReference type="Pfam" id="PF13382"/>
    </source>
</evidence>
<dbReference type="AlphaFoldDB" id="A0A2A4CPR1"/>
<dbReference type="InterPro" id="IPR026912">
    <property type="entry name" value="Adenine_deam_C"/>
</dbReference>
<evidence type="ECO:0000256" key="5">
    <source>
        <dbReference type="ARBA" id="ARBA00047720"/>
    </source>
</evidence>
<dbReference type="HAMAP" id="MF_01518">
    <property type="entry name" value="Adenine_deamin"/>
    <property type="match status" value="1"/>
</dbReference>
<dbReference type="InterPro" id="IPR011059">
    <property type="entry name" value="Metal-dep_hydrolase_composite"/>
</dbReference>
<evidence type="ECO:0000259" key="7">
    <source>
        <dbReference type="Pfam" id="PF01979"/>
    </source>
</evidence>
<evidence type="ECO:0000256" key="4">
    <source>
        <dbReference type="ARBA" id="ARBA00023211"/>
    </source>
</evidence>
<evidence type="ECO:0000256" key="3">
    <source>
        <dbReference type="ARBA" id="ARBA00022801"/>
    </source>
</evidence>
<sequence length="597" mass="63116">MNSVKSWPEAAPRLIAVAAGRAPADLVIRAGKWVNVHSREVLAGHDIAIAEGRFAAIAPDLSASIGPDTQVIEANGRYMVPGLCDAHMHIESGMLTPAEFAAAVIPHGTTTMFTDPHEIANVLGLAGVRMMHDEALMQPVNIFTQMPSCAPSAPGLETTGFEIAPEDVAEAMHWPGIIGLGEMMNFPGVIHADPKMLAEIAAVQNAHKTVGGHYASPDLGAPFRAYAAGGPADDHEGTCEADAIARVRQGMRSMMRLGSAWYDVETQITAVTEKGLDPRNFILCTDDCHSGTLVHDGHMNRVYRHAVACGTEPLVALQMCTINTATHFGLERELGSITPGRRADVILTSDLAALPVEMVIARGRVVAENGTLLVECPHYDWPESARATVHLGKTLAAPDFEIAAPKGANTVTAKVIGVVENQAPTKALTAELSVQSGIVEPDEARGIAQIALVERHRGTGGVTNGFVKGFGYKGRMAMGSTVAHDSHHMIVVGTDREMMAACANRLGEMGGGVSVWQDGAEIASVPLPIAGLMSDAPAAEVAARAARMVEAMAECGCTLNNAYMQHSLLALVVIPELRISDLGLVDVTKFELTDLFE</sequence>
<comment type="cofactor">
    <cofactor evidence="6">
        <name>Mn(2+)</name>
        <dbReference type="ChEBI" id="CHEBI:29035"/>
    </cofactor>
</comment>
<dbReference type="GO" id="GO:0006146">
    <property type="term" value="P:adenine catabolic process"/>
    <property type="evidence" value="ECO:0007669"/>
    <property type="project" value="InterPro"/>
</dbReference>
<keyword evidence="10" id="KW-1185">Reference proteome</keyword>
<dbReference type="Gene3D" id="2.30.40.10">
    <property type="entry name" value="Urease, subunit C, domain 1"/>
    <property type="match status" value="1"/>
</dbReference>
<comment type="similarity">
    <text evidence="1 6">Belongs to the metallo-dependent hydrolases superfamily. Adenine deaminase family.</text>
</comment>
<dbReference type="SUPFAM" id="SSF51556">
    <property type="entry name" value="Metallo-dependent hydrolases"/>
    <property type="match status" value="1"/>
</dbReference>
<dbReference type="InterPro" id="IPR006680">
    <property type="entry name" value="Amidohydro-rel"/>
</dbReference>
<name>A0A2A4CPR1_9RHOB</name>
<comment type="catalytic activity">
    <reaction evidence="5 6">
        <text>adenine + H2O + H(+) = hypoxanthine + NH4(+)</text>
        <dbReference type="Rhea" id="RHEA:23688"/>
        <dbReference type="ChEBI" id="CHEBI:15377"/>
        <dbReference type="ChEBI" id="CHEBI:15378"/>
        <dbReference type="ChEBI" id="CHEBI:16708"/>
        <dbReference type="ChEBI" id="CHEBI:17368"/>
        <dbReference type="ChEBI" id="CHEBI:28938"/>
        <dbReference type="EC" id="3.5.4.2"/>
    </reaction>
</comment>
<dbReference type="Pfam" id="PF01979">
    <property type="entry name" value="Amidohydro_1"/>
    <property type="match status" value="1"/>
</dbReference>
<keyword evidence="4 6" id="KW-0464">Manganese</keyword>
<dbReference type="EMBL" id="NTJD01000006">
    <property type="protein sequence ID" value="PCD76467.1"/>
    <property type="molecule type" value="Genomic_DNA"/>
</dbReference>
<reference evidence="9 10" key="1">
    <citation type="submission" date="2017-09" db="EMBL/GenBank/DDBJ databases">
        <title>A multilocus sequence analysis scheme for characterization of bacteria in the genus Thioclava.</title>
        <authorList>
            <person name="Liu Y."/>
            <person name="Shao Z."/>
        </authorList>
    </citation>
    <scope>NUCLEOTIDE SEQUENCE [LARGE SCALE GENOMIC DNA]</scope>
    <source>
        <strain evidence="9 10">CAU 1312</strain>
    </source>
</reference>
<dbReference type="Proteomes" id="UP000243507">
    <property type="component" value="Unassembled WGS sequence"/>
</dbReference>
<dbReference type="GO" id="GO:0000034">
    <property type="term" value="F:adenine deaminase activity"/>
    <property type="evidence" value="ECO:0007669"/>
    <property type="project" value="UniProtKB-UniRule"/>
</dbReference>
<evidence type="ECO:0000313" key="9">
    <source>
        <dbReference type="EMBL" id="PCD76467.1"/>
    </source>
</evidence>
<keyword evidence="3 6" id="KW-0378">Hydrolase</keyword>
<dbReference type="Gene3D" id="3.20.20.140">
    <property type="entry name" value="Metal-dependent hydrolases"/>
    <property type="match status" value="1"/>
</dbReference>
<feature type="domain" description="Adenine deaminase C-terminal" evidence="8">
    <location>
        <begin position="423"/>
        <end position="591"/>
    </location>
</feature>
<dbReference type="InterPro" id="IPR006679">
    <property type="entry name" value="Adenine_deam"/>
</dbReference>